<protein>
    <submittedName>
        <fullName evidence="2">Uncharacterized protein</fullName>
    </submittedName>
</protein>
<evidence type="ECO:0000256" key="1">
    <source>
        <dbReference type="SAM" id="MobiDB-lite"/>
    </source>
</evidence>
<reference evidence="2 3" key="1">
    <citation type="submission" date="2019-08" db="EMBL/GenBank/DDBJ databases">
        <title>Archangium and Cystobacter genomes.</title>
        <authorList>
            <person name="Chen I.-C.K."/>
            <person name="Wielgoss S."/>
        </authorList>
    </citation>
    <scope>NUCLEOTIDE SEQUENCE [LARGE SCALE GENOMIC DNA]</scope>
    <source>
        <strain evidence="2 3">Cbm 6</strain>
    </source>
</reference>
<evidence type="ECO:0000313" key="2">
    <source>
        <dbReference type="EMBL" id="WNG49503.1"/>
    </source>
</evidence>
<dbReference type="RefSeq" id="WP_395807467.1">
    <property type="nucleotide sequence ID" value="NZ_CP043494.1"/>
</dbReference>
<organism evidence="2 3">
    <name type="scientific">Archangium minus</name>
    <dbReference type="NCBI Taxonomy" id="83450"/>
    <lineage>
        <taxon>Bacteria</taxon>
        <taxon>Pseudomonadati</taxon>
        <taxon>Myxococcota</taxon>
        <taxon>Myxococcia</taxon>
        <taxon>Myxococcales</taxon>
        <taxon>Cystobacterineae</taxon>
        <taxon>Archangiaceae</taxon>
        <taxon>Archangium</taxon>
    </lineage>
</organism>
<proteinExistence type="predicted"/>
<feature type="region of interest" description="Disordered" evidence="1">
    <location>
        <begin position="1"/>
        <end position="31"/>
    </location>
</feature>
<dbReference type="Proteomes" id="UP001611383">
    <property type="component" value="Chromosome"/>
</dbReference>
<sequence length="76" mass="8286">MAKTATRKSGSVKRQGRRVMPAPRRATQRKVAPSLTVGELIAAAYDTAGGERLEVLKLVTSPQMTRALGRRIVLVR</sequence>
<accession>A0ABY9X2B2</accession>
<dbReference type="EMBL" id="CP043494">
    <property type="protein sequence ID" value="WNG49503.1"/>
    <property type="molecule type" value="Genomic_DNA"/>
</dbReference>
<gene>
    <name evidence="2" type="ORF">F0U60_39330</name>
</gene>
<evidence type="ECO:0000313" key="3">
    <source>
        <dbReference type="Proteomes" id="UP001611383"/>
    </source>
</evidence>
<name>A0ABY9X2B2_9BACT</name>
<keyword evidence="3" id="KW-1185">Reference proteome</keyword>